<dbReference type="PANTHER" id="PTHR22617:SF23">
    <property type="entry name" value="CHEMOTAXIS PROTEIN CHEW"/>
    <property type="match status" value="1"/>
</dbReference>
<keyword evidence="3" id="KW-1185">Reference proteome</keyword>
<comment type="caution">
    <text evidence="2">The sequence shown here is derived from an EMBL/GenBank/DDBJ whole genome shotgun (WGS) entry which is preliminary data.</text>
</comment>
<dbReference type="EMBL" id="SMGQ01000017">
    <property type="protein sequence ID" value="TCK87948.1"/>
    <property type="molecule type" value="Genomic_DNA"/>
</dbReference>
<dbReference type="SUPFAM" id="SSF50341">
    <property type="entry name" value="CheW-like"/>
    <property type="match status" value="1"/>
</dbReference>
<dbReference type="Gene3D" id="2.30.30.40">
    <property type="entry name" value="SH3 Domains"/>
    <property type="match status" value="1"/>
</dbReference>
<dbReference type="SMART" id="SM00260">
    <property type="entry name" value="CheW"/>
    <property type="match status" value="1"/>
</dbReference>
<dbReference type="InterPro" id="IPR002545">
    <property type="entry name" value="CheW-lke_dom"/>
</dbReference>
<evidence type="ECO:0000259" key="1">
    <source>
        <dbReference type="PROSITE" id="PS50851"/>
    </source>
</evidence>
<dbReference type="CDD" id="cd00732">
    <property type="entry name" value="CheW"/>
    <property type="match status" value="1"/>
</dbReference>
<dbReference type="Proteomes" id="UP000294545">
    <property type="component" value="Unassembled WGS sequence"/>
</dbReference>
<dbReference type="GO" id="GO:0005829">
    <property type="term" value="C:cytosol"/>
    <property type="evidence" value="ECO:0007669"/>
    <property type="project" value="TreeGrafter"/>
</dbReference>
<name>A0A4R1M6R1_9FIRM</name>
<evidence type="ECO:0000313" key="2">
    <source>
        <dbReference type="EMBL" id="TCK87948.1"/>
    </source>
</evidence>
<dbReference type="InterPro" id="IPR036061">
    <property type="entry name" value="CheW-like_dom_sf"/>
</dbReference>
<feature type="domain" description="CheW-like" evidence="1">
    <location>
        <begin position="3"/>
        <end position="143"/>
    </location>
</feature>
<dbReference type="InterPro" id="IPR003903">
    <property type="entry name" value="UIM_dom"/>
</dbReference>
<organism evidence="2 3">
    <name type="scientific">Natranaerovirga hydrolytica</name>
    <dbReference type="NCBI Taxonomy" id="680378"/>
    <lineage>
        <taxon>Bacteria</taxon>
        <taxon>Bacillati</taxon>
        <taxon>Bacillota</taxon>
        <taxon>Clostridia</taxon>
        <taxon>Lachnospirales</taxon>
        <taxon>Natranaerovirgaceae</taxon>
        <taxon>Natranaerovirga</taxon>
    </lineage>
</organism>
<proteinExistence type="predicted"/>
<evidence type="ECO:0000313" key="3">
    <source>
        <dbReference type="Proteomes" id="UP000294545"/>
    </source>
</evidence>
<dbReference type="PANTHER" id="PTHR22617">
    <property type="entry name" value="CHEMOTAXIS SENSOR HISTIDINE KINASE-RELATED"/>
    <property type="match status" value="1"/>
</dbReference>
<gene>
    <name evidence="2" type="ORF">EDC19_2595</name>
</gene>
<accession>A0A4R1M6R1</accession>
<protein>
    <submittedName>
        <fullName evidence="2">Purine-binding chemotaxis protein CheW</fullName>
    </submittedName>
</protein>
<dbReference type="GO" id="GO:0006935">
    <property type="term" value="P:chemotaxis"/>
    <property type="evidence" value="ECO:0007669"/>
    <property type="project" value="InterPro"/>
</dbReference>
<dbReference type="Pfam" id="PF01584">
    <property type="entry name" value="CheW"/>
    <property type="match status" value="1"/>
</dbReference>
<dbReference type="RefSeq" id="WP_132283256.1">
    <property type="nucleotide sequence ID" value="NZ_SMGQ01000017.1"/>
</dbReference>
<dbReference type="PROSITE" id="PS50851">
    <property type="entry name" value="CHEW"/>
    <property type="match status" value="1"/>
</dbReference>
<sequence>MSVVQQVVFNIGKEEFGIDIIKVFVIEKYQSVVKIPNTPEYVEGVINLRGEALPIYNLRKRFNLSQKANDEHTKIIVTYTNDMKVGFVVDAVQEILNIEEENIENTPKIVAGINRHYIQGLAKVDDRMVILLDVDQLIGEEEQKELEQALEESKQ</sequence>
<dbReference type="Gene3D" id="2.40.50.180">
    <property type="entry name" value="CheA-289, Domain 4"/>
    <property type="match status" value="1"/>
</dbReference>
<dbReference type="AlphaFoldDB" id="A0A4R1M6R1"/>
<dbReference type="PROSITE" id="PS50330">
    <property type="entry name" value="UIM"/>
    <property type="match status" value="1"/>
</dbReference>
<dbReference type="OrthoDB" id="9794382at2"/>
<reference evidence="2 3" key="1">
    <citation type="submission" date="2019-03" db="EMBL/GenBank/DDBJ databases">
        <title>Genomic Encyclopedia of Type Strains, Phase IV (KMG-IV): sequencing the most valuable type-strain genomes for metagenomic binning, comparative biology and taxonomic classification.</title>
        <authorList>
            <person name="Goeker M."/>
        </authorList>
    </citation>
    <scope>NUCLEOTIDE SEQUENCE [LARGE SCALE GENOMIC DNA]</scope>
    <source>
        <strain evidence="2 3">DSM 24176</strain>
    </source>
</reference>
<dbReference type="InterPro" id="IPR039315">
    <property type="entry name" value="CheW"/>
</dbReference>
<dbReference type="GO" id="GO:0007165">
    <property type="term" value="P:signal transduction"/>
    <property type="evidence" value="ECO:0007669"/>
    <property type="project" value="InterPro"/>
</dbReference>